<gene>
    <name evidence="1" type="ORF">CLV54_0972</name>
</gene>
<organism evidence="1 2">
    <name type="scientific">Compostimonas suwonensis</name>
    <dbReference type="NCBI Taxonomy" id="1048394"/>
    <lineage>
        <taxon>Bacteria</taxon>
        <taxon>Bacillati</taxon>
        <taxon>Actinomycetota</taxon>
        <taxon>Actinomycetes</taxon>
        <taxon>Micrococcales</taxon>
        <taxon>Microbacteriaceae</taxon>
        <taxon>Compostimonas</taxon>
    </lineage>
</organism>
<reference evidence="1 2" key="1">
    <citation type="submission" date="2017-11" db="EMBL/GenBank/DDBJ databases">
        <title>Genomic Encyclopedia of Archaeal and Bacterial Type Strains, Phase II (KMG-II): From Individual Species to Whole Genera.</title>
        <authorList>
            <person name="Goeker M."/>
        </authorList>
    </citation>
    <scope>NUCLEOTIDE SEQUENCE [LARGE SCALE GENOMIC DNA]</scope>
    <source>
        <strain evidence="1 2">DSM 25625</strain>
    </source>
</reference>
<dbReference type="EMBL" id="PGFB01000002">
    <property type="protein sequence ID" value="PJJ63309.1"/>
    <property type="molecule type" value="Genomic_DNA"/>
</dbReference>
<evidence type="ECO:0000313" key="2">
    <source>
        <dbReference type="Proteomes" id="UP000230161"/>
    </source>
</evidence>
<sequence>MSVRNGLLAVLTLGTAYGFQLHSELVSRAPHRRSVNVGQIYGTLERVVASGHARIAGTTDDGLPLYELTDAGRRDVETWLDGAVTDKTSGWDEMLDRVLIASSLPGARPQESIERYLGYWSLVAPDQNGVDAELTVQDRLAGLAVTRNARAAVAWLTAAREQLDAEPGAARGLSDIRPRRGRRPVA</sequence>
<evidence type="ECO:0000313" key="1">
    <source>
        <dbReference type="EMBL" id="PJJ63309.1"/>
    </source>
</evidence>
<accession>A0A2M9BZ01</accession>
<protein>
    <submittedName>
        <fullName evidence="1">PadR family transcriptional regulator</fullName>
    </submittedName>
</protein>
<keyword evidence="2" id="KW-1185">Reference proteome</keyword>
<name>A0A2M9BZ01_9MICO</name>
<proteinExistence type="predicted"/>
<dbReference type="Proteomes" id="UP000230161">
    <property type="component" value="Unassembled WGS sequence"/>
</dbReference>
<dbReference type="Gene3D" id="1.10.10.10">
    <property type="entry name" value="Winged helix-like DNA-binding domain superfamily/Winged helix DNA-binding domain"/>
    <property type="match status" value="1"/>
</dbReference>
<dbReference type="RefSeq" id="WP_100343832.1">
    <property type="nucleotide sequence ID" value="NZ_PGFB01000002.1"/>
</dbReference>
<dbReference type="AlphaFoldDB" id="A0A2M9BZ01"/>
<comment type="caution">
    <text evidence="1">The sequence shown here is derived from an EMBL/GenBank/DDBJ whole genome shotgun (WGS) entry which is preliminary data.</text>
</comment>
<dbReference type="SUPFAM" id="SSF46785">
    <property type="entry name" value="Winged helix' DNA-binding domain"/>
    <property type="match status" value="1"/>
</dbReference>
<dbReference type="OrthoDB" id="3186544at2"/>
<dbReference type="InterPro" id="IPR036388">
    <property type="entry name" value="WH-like_DNA-bd_sf"/>
</dbReference>
<dbReference type="InterPro" id="IPR036390">
    <property type="entry name" value="WH_DNA-bd_sf"/>
</dbReference>